<keyword evidence="5 14" id="KW-0436">Ligase</keyword>
<dbReference type="Proteomes" id="UP000095200">
    <property type="component" value="Unassembled WGS sequence"/>
</dbReference>
<evidence type="ECO:0000256" key="14">
    <source>
        <dbReference type="HAMAP-Rule" id="MF_00046"/>
    </source>
</evidence>
<dbReference type="SUPFAM" id="SSF53244">
    <property type="entry name" value="MurD-like peptide ligases, peptide-binding domain"/>
    <property type="match status" value="1"/>
</dbReference>
<comment type="function">
    <text evidence="14">Cell wall formation.</text>
</comment>
<keyword evidence="7 14" id="KW-0547">Nucleotide-binding</keyword>
<protein>
    <recommendedName>
        <fullName evidence="3 14">UDP-N-acetylmuramate--L-alanine ligase</fullName>
        <ecNumber evidence="3 14">6.3.2.8</ecNumber>
    </recommendedName>
    <alternativeName>
        <fullName evidence="14">UDP-N-acetylmuramoyl-L-alanine synthetase</fullName>
    </alternativeName>
</protein>
<name>A0A194AER5_9BACT</name>
<dbReference type="NCBIfam" id="TIGR01082">
    <property type="entry name" value="murC"/>
    <property type="match status" value="1"/>
</dbReference>
<dbReference type="Gene3D" id="3.40.1190.10">
    <property type="entry name" value="Mur-like, catalytic domain"/>
    <property type="match status" value="1"/>
</dbReference>
<dbReference type="GO" id="GO:0051301">
    <property type="term" value="P:cell division"/>
    <property type="evidence" value="ECO:0007669"/>
    <property type="project" value="UniProtKB-KW"/>
</dbReference>
<keyword evidence="4 14" id="KW-0963">Cytoplasm</keyword>
<keyword evidence="9 14" id="KW-0133">Cell shape</keyword>
<evidence type="ECO:0000256" key="12">
    <source>
        <dbReference type="ARBA" id="ARBA00023316"/>
    </source>
</evidence>
<comment type="similarity">
    <text evidence="14">Belongs to the MurCDEF family.</text>
</comment>
<dbReference type="InterPro" id="IPR005758">
    <property type="entry name" value="UDP-N-AcMur_Ala_ligase_MurC"/>
</dbReference>
<evidence type="ECO:0000256" key="10">
    <source>
        <dbReference type="ARBA" id="ARBA00022984"/>
    </source>
</evidence>
<dbReference type="OrthoDB" id="9804126at2"/>
<evidence type="ECO:0000256" key="4">
    <source>
        <dbReference type="ARBA" id="ARBA00022490"/>
    </source>
</evidence>
<dbReference type="GO" id="GO:0008763">
    <property type="term" value="F:UDP-N-acetylmuramate-L-alanine ligase activity"/>
    <property type="evidence" value="ECO:0007669"/>
    <property type="project" value="UniProtKB-UniRule"/>
</dbReference>
<dbReference type="InterPro" id="IPR050061">
    <property type="entry name" value="MurCDEF_pg_biosynth"/>
</dbReference>
<accession>A0A194AER5</accession>
<evidence type="ECO:0000256" key="13">
    <source>
        <dbReference type="ARBA" id="ARBA00047833"/>
    </source>
</evidence>
<dbReference type="EC" id="6.3.2.8" evidence="3 14"/>
<evidence type="ECO:0000256" key="6">
    <source>
        <dbReference type="ARBA" id="ARBA00022618"/>
    </source>
</evidence>
<gene>
    <name evidence="14" type="primary">murC</name>
    <name evidence="18" type="ORF">DPF_0522</name>
</gene>
<dbReference type="InterPro" id="IPR000713">
    <property type="entry name" value="Mur_ligase_N"/>
</dbReference>
<dbReference type="AlphaFoldDB" id="A0A194AER5"/>
<dbReference type="GO" id="GO:0008360">
    <property type="term" value="P:regulation of cell shape"/>
    <property type="evidence" value="ECO:0007669"/>
    <property type="project" value="UniProtKB-KW"/>
</dbReference>
<dbReference type="RefSeq" id="WP_069857332.1">
    <property type="nucleotide sequence ID" value="NZ_BDFE01000008.1"/>
</dbReference>
<dbReference type="InterPro" id="IPR004101">
    <property type="entry name" value="Mur_ligase_C"/>
</dbReference>
<dbReference type="PANTHER" id="PTHR43445:SF3">
    <property type="entry name" value="UDP-N-ACETYLMURAMATE--L-ALANINE LIGASE"/>
    <property type="match status" value="1"/>
</dbReference>
<evidence type="ECO:0000256" key="11">
    <source>
        <dbReference type="ARBA" id="ARBA00023306"/>
    </source>
</evidence>
<feature type="binding site" evidence="14">
    <location>
        <begin position="112"/>
        <end position="118"/>
    </location>
    <ligand>
        <name>ATP</name>
        <dbReference type="ChEBI" id="CHEBI:30616"/>
    </ligand>
</feature>
<dbReference type="STRING" id="1592317.DPF_0522"/>
<sequence>MRNKIQKIHMVGIGGTGMSGIAEVLLNLGYDVSGSDLGRTPVIERLEKLGARIAQGHDGANLGEAHVLVRSSAIADDNPEVLKAREQGIPIIPRAEMLAELMRLKTGIAVAGTHGKTTTTSFLATMFKEAGFDPTVIIGGILNAYGSNAMLGKGEYLIAEADESDGSFLCLQPILNVVTNIDADHLDFYADLEDVQATFVRFMNAIPFYGLNVVCGDDPNIRAILPRIKRPVVTYGLGPDNDLRAEVESCEYGSRFKVLLNGTPWGEIVLAQPGRHNILNALGGIGVAIEAGVPKEAIVKGLSQFGGVGRRFERKGERNQVLVIDDYGHHPTEIKATLRTARECFPDKRLVVAFQPHRFSRTKALFGDFCTCFADADVLLLTEIYPASETPIPGVNGLNLARAIKQVSDLKVLFYEDFGAMSDALPGVVQPGDVLLTIGAGNIWSVGMNYLHKP</sequence>
<dbReference type="GO" id="GO:0005737">
    <property type="term" value="C:cytoplasm"/>
    <property type="evidence" value="ECO:0007669"/>
    <property type="project" value="UniProtKB-SubCell"/>
</dbReference>
<reference evidence="19" key="1">
    <citation type="submission" date="2016-06" db="EMBL/GenBank/DDBJ databases">
        <title>Draft genome sequence of Desulfoplanes formicivorans strain Pf12B.</title>
        <authorList>
            <person name="Watanabe M."/>
            <person name="Kojima H."/>
            <person name="Fukui M."/>
        </authorList>
    </citation>
    <scope>NUCLEOTIDE SEQUENCE [LARGE SCALE GENOMIC DNA]</scope>
    <source>
        <strain evidence="19">Pf12B</strain>
    </source>
</reference>
<keyword evidence="11 14" id="KW-0131">Cell cycle</keyword>
<keyword evidence="19" id="KW-1185">Reference proteome</keyword>
<keyword evidence="8 14" id="KW-0067">ATP-binding</keyword>
<dbReference type="InterPro" id="IPR013221">
    <property type="entry name" value="Mur_ligase_cen"/>
</dbReference>
<feature type="domain" description="Mur ligase central" evidence="17">
    <location>
        <begin position="110"/>
        <end position="288"/>
    </location>
</feature>
<evidence type="ECO:0000313" key="19">
    <source>
        <dbReference type="Proteomes" id="UP000095200"/>
    </source>
</evidence>
<organism evidence="18 19">
    <name type="scientific">Desulfoplanes formicivorans</name>
    <dbReference type="NCBI Taxonomy" id="1592317"/>
    <lineage>
        <taxon>Bacteria</taxon>
        <taxon>Pseudomonadati</taxon>
        <taxon>Thermodesulfobacteriota</taxon>
        <taxon>Desulfovibrionia</taxon>
        <taxon>Desulfovibrionales</taxon>
        <taxon>Desulfoplanaceae</taxon>
        <taxon>Desulfoplanes</taxon>
    </lineage>
</organism>
<dbReference type="EMBL" id="BDFE01000008">
    <property type="protein sequence ID" value="GAU07823.1"/>
    <property type="molecule type" value="Genomic_DNA"/>
</dbReference>
<proteinExistence type="inferred from homology"/>
<dbReference type="Gene3D" id="3.40.50.720">
    <property type="entry name" value="NAD(P)-binding Rossmann-like Domain"/>
    <property type="match status" value="1"/>
</dbReference>
<comment type="catalytic activity">
    <reaction evidence="13 14">
        <text>UDP-N-acetyl-alpha-D-muramate + L-alanine + ATP = UDP-N-acetyl-alpha-D-muramoyl-L-alanine + ADP + phosphate + H(+)</text>
        <dbReference type="Rhea" id="RHEA:23372"/>
        <dbReference type="ChEBI" id="CHEBI:15378"/>
        <dbReference type="ChEBI" id="CHEBI:30616"/>
        <dbReference type="ChEBI" id="CHEBI:43474"/>
        <dbReference type="ChEBI" id="CHEBI:57972"/>
        <dbReference type="ChEBI" id="CHEBI:70757"/>
        <dbReference type="ChEBI" id="CHEBI:83898"/>
        <dbReference type="ChEBI" id="CHEBI:456216"/>
        <dbReference type="EC" id="6.3.2.8"/>
    </reaction>
</comment>
<dbReference type="Pfam" id="PF02875">
    <property type="entry name" value="Mur_ligase_C"/>
    <property type="match status" value="1"/>
</dbReference>
<dbReference type="GO" id="GO:0071555">
    <property type="term" value="P:cell wall organization"/>
    <property type="evidence" value="ECO:0007669"/>
    <property type="project" value="UniProtKB-KW"/>
</dbReference>
<dbReference type="PANTHER" id="PTHR43445">
    <property type="entry name" value="UDP-N-ACETYLMURAMATE--L-ALANINE LIGASE-RELATED"/>
    <property type="match status" value="1"/>
</dbReference>
<dbReference type="SUPFAM" id="SSF53623">
    <property type="entry name" value="MurD-like peptide ligases, catalytic domain"/>
    <property type="match status" value="1"/>
</dbReference>
<comment type="subcellular location">
    <subcellularLocation>
        <location evidence="1 14">Cytoplasm</location>
    </subcellularLocation>
</comment>
<feature type="domain" description="Mur ligase C-terminal" evidence="16">
    <location>
        <begin position="310"/>
        <end position="441"/>
    </location>
</feature>
<evidence type="ECO:0000259" key="16">
    <source>
        <dbReference type="Pfam" id="PF02875"/>
    </source>
</evidence>
<evidence type="ECO:0000256" key="1">
    <source>
        <dbReference type="ARBA" id="ARBA00004496"/>
    </source>
</evidence>
<dbReference type="Pfam" id="PF01225">
    <property type="entry name" value="Mur_ligase"/>
    <property type="match status" value="1"/>
</dbReference>
<dbReference type="GO" id="GO:0009252">
    <property type="term" value="P:peptidoglycan biosynthetic process"/>
    <property type="evidence" value="ECO:0007669"/>
    <property type="project" value="UniProtKB-UniRule"/>
</dbReference>
<dbReference type="InterPro" id="IPR036565">
    <property type="entry name" value="Mur-like_cat_sf"/>
</dbReference>
<dbReference type="Gene3D" id="3.90.190.20">
    <property type="entry name" value="Mur ligase, C-terminal domain"/>
    <property type="match status" value="1"/>
</dbReference>
<evidence type="ECO:0000256" key="8">
    <source>
        <dbReference type="ARBA" id="ARBA00022840"/>
    </source>
</evidence>
<comment type="pathway">
    <text evidence="2 14">Cell wall biogenesis; peptidoglycan biosynthesis.</text>
</comment>
<dbReference type="GO" id="GO:0005524">
    <property type="term" value="F:ATP binding"/>
    <property type="evidence" value="ECO:0007669"/>
    <property type="project" value="UniProtKB-UniRule"/>
</dbReference>
<evidence type="ECO:0000256" key="3">
    <source>
        <dbReference type="ARBA" id="ARBA00012211"/>
    </source>
</evidence>
<evidence type="ECO:0000256" key="9">
    <source>
        <dbReference type="ARBA" id="ARBA00022960"/>
    </source>
</evidence>
<keyword evidence="6 14" id="KW-0132">Cell division</keyword>
<keyword evidence="10 14" id="KW-0573">Peptidoglycan synthesis</keyword>
<evidence type="ECO:0000259" key="15">
    <source>
        <dbReference type="Pfam" id="PF01225"/>
    </source>
</evidence>
<dbReference type="UniPathway" id="UPA00219"/>
<evidence type="ECO:0000256" key="2">
    <source>
        <dbReference type="ARBA" id="ARBA00004752"/>
    </source>
</evidence>
<dbReference type="SUPFAM" id="SSF51984">
    <property type="entry name" value="MurCD N-terminal domain"/>
    <property type="match status" value="1"/>
</dbReference>
<comment type="caution">
    <text evidence="18">The sequence shown here is derived from an EMBL/GenBank/DDBJ whole genome shotgun (WGS) entry which is preliminary data.</text>
</comment>
<evidence type="ECO:0000313" key="18">
    <source>
        <dbReference type="EMBL" id="GAU07823.1"/>
    </source>
</evidence>
<feature type="domain" description="Mur ligase N-terminal catalytic" evidence="15">
    <location>
        <begin position="7"/>
        <end position="105"/>
    </location>
</feature>
<evidence type="ECO:0000256" key="7">
    <source>
        <dbReference type="ARBA" id="ARBA00022741"/>
    </source>
</evidence>
<dbReference type="HAMAP" id="MF_00046">
    <property type="entry name" value="MurC"/>
    <property type="match status" value="1"/>
</dbReference>
<dbReference type="InterPro" id="IPR036615">
    <property type="entry name" value="Mur_ligase_C_dom_sf"/>
</dbReference>
<evidence type="ECO:0000259" key="17">
    <source>
        <dbReference type="Pfam" id="PF08245"/>
    </source>
</evidence>
<keyword evidence="12 14" id="KW-0961">Cell wall biogenesis/degradation</keyword>
<evidence type="ECO:0000256" key="5">
    <source>
        <dbReference type="ARBA" id="ARBA00022598"/>
    </source>
</evidence>
<dbReference type="Pfam" id="PF08245">
    <property type="entry name" value="Mur_ligase_M"/>
    <property type="match status" value="1"/>
</dbReference>